<evidence type="ECO:0000256" key="3">
    <source>
        <dbReference type="ARBA" id="ARBA00022475"/>
    </source>
</evidence>
<keyword evidence="8" id="KW-0175">Coiled coil</keyword>
<dbReference type="PANTHER" id="PTHR30329:SF21">
    <property type="entry name" value="LIPOPROTEIN YIAD-RELATED"/>
    <property type="match status" value="1"/>
</dbReference>
<evidence type="ECO:0000313" key="12">
    <source>
        <dbReference type="Proteomes" id="UP000634529"/>
    </source>
</evidence>
<dbReference type="InterPro" id="IPR006665">
    <property type="entry name" value="OmpA-like"/>
</dbReference>
<dbReference type="NCBIfam" id="NF005831">
    <property type="entry name" value="PRK07734.1"/>
    <property type="match status" value="1"/>
</dbReference>
<evidence type="ECO:0000256" key="8">
    <source>
        <dbReference type="SAM" id="Coils"/>
    </source>
</evidence>
<dbReference type="CDD" id="cd07185">
    <property type="entry name" value="OmpA_C-like"/>
    <property type="match status" value="1"/>
</dbReference>
<evidence type="ECO:0000256" key="2">
    <source>
        <dbReference type="ARBA" id="ARBA00008914"/>
    </source>
</evidence>
<dbReference type="InterPro" id="IPR050330">
    <property type="entry name" value="Bact_OuterMem_StrucFunc"/>
</dbReference>
<comment type="similarity">
    <text evidence="2">Belongs to the MotB family.</text>
</comment>
<dbReference type="InterPro" id="IPR036737">
    <property type="entry name" value="OmpA-like_sf"/>
</dbReference>
<protein>
    <submittedName>
        <fullName evidence="11">Flagellar motor protein MotB</fullName>
    </submittedName>
</protein>
<proteinExistence type="inferred from homology"/>
<keyword evidence="4 9" id="KW-0812">Transmembrane</keyword>
<feature type="transmembrane region" description="Helical" evidence="9">
    <location>
        <begin position="20"/>
        <end position="40"/>
    </location>
</feature>
<keyword evidence="11" id="KW-0966">Cell projection</keyword>
<keyword evidence="5 9" id="KW-1133">Transmembrane helix</keyword>
<feature type="coiled-coil region" evidence="8">
    <location>
        <begin position="87"/>
        <end position="122"/>
    </location>
</feature>
<evidence type="ECO:0000313" key="11">
    <source>
        <dbReference type="EMBL" id="MBD8500498.1"/>
    </source>
</evidence>
<accession>A0ABR9B3E0</accession>
<evidence type="ECO:0000256" key="4">
    <source>
        <dbReference type="ARBA" id="ARBA00022692"/>
    </source>
</evidence>
<name>A0ABR9B3E0_9BACL</name>
<keyword evidence="11" id="KW-0969">Cilium</keyword>
<dbReference type="PANTHER" id="PTHR30329">
    <property type="entry name" value="STATOR ELEMENT OF FLAGELLAR MOTOR COMPLEX"/>
    <property type="match status" value="1"/>
</dbReference>
<dbReference type="RefSeq" id="WP_192026785.1">
    <property type="nucleotide sequence ID" value="NZ_JACYTN010000023.1"/>
</dbReference>
<comment type="subcellular location">
    <subcellularLocation>
        <location evidence="1">Cell membrane</location>
        <topology evidence="1">Single-pass membrane protein</topology>
    </subcellularLocation>
</comment>
<dbReference type="PROSITE" id="PS51123">
    <property type="entry name" value="OMPA_2"/>
    <property type="match status" value="1"/>
</dbReference>
<organism evidence="11 12">
    <name type="scientific">Paenibacillus arenosi</name>
    <dbReference type="NCBI Taxonomy" id="2774142"/>
    <lineage>
        <taxon>Bacteria</taxon>
        <taxon>Bacillati</taxon>
        <taxon>Bacillota</taxon>
        <taxon>Bacilli</taxon>
        <taxon>Bacillales</taxon>
        <taxon>Paenibacillaceae</taxon>
        <taxon>Paenibacillus</taxon>
    </lineage>
</organism>
<dbReference type="Proteomes" id="UP000634529">
    <property type="component" value="Unassembled WGS sequence"/>
</dbReference>
<evidence type="ECO:0000256" key="7">
    <source>
        <dbReference type="PROSITE-ProRule" id="PRU00473"/>
    </source>
</evidence>
<evidence type="ECO:0000256" key="5">
    <source>
        <dbReference type="ARBA" id="ARBA00022989"/>
    </source>
</evidence>
<dbReference type="InterPro" id="IPR025713">
    <property type="entry name" value="MotB-like_N_dom"/>
</dbReference>
<reference evidence="11 12" key="1">
    <citation type="submission" date="2020-09" db="EMBL/GenBank/DDBJ databases">
        <title>Paenibacillus sp. CAU 1523 isolated from sand of Haeundae Beach.</title>
        <authorList>
            <person name="Kim W."/>
        </authorList>
    </citation>
    <scope>NUCLEOTIDE SEQUENCE [LARGE SCALE GENOMIC DNA]</scope>
    <source>
        <strain evidence="11 12">CAU 1523</strain>
    </source>
</reference>
<feature type="domain" description="OmpA-like" evidence="10">
    <location>
        <begin position="135"/>
        <end position="257"/>
    </location>
</feature>
<keyword evidence="12" id="KW-1185">Reference proteome</keyword>
<keyword evidence="3" id="KW-1003">Cell membrane</keyword>
<comment type="caution">
    <text evidence="11">The sequence shown here is derived from an EMBL/GenBank/DDBJ whole genome shotgun (WGS) entry which is preliminary data.</text>
</comment>
<evidence type="ECO:0000256" key="6">
    <source>
        <dbReference type="ARBA" id="ARBA00023136"/>
    </source>
</evidence>
<dbReference type="EMBL" id="JACYTN010000023">
    <property type="protein sequence ID" value="MBD8500498.1"/>
    <property type="molecule type" value="Genomic_DNA"/>
</dbReference>
<dbReference type="SUPFAM" id="SSF103088">
    <property type="entry name" value="OmpA-like"/>
    <property type="match status" value="1"/>
</dbReference>
<evidence type="ECO:0000259" key="10">
    <source>
        <dbReference type="PROSITE" id="PS51123"/>
    </source>
</evidence>
<dbReference type="Gene3D" id="3.30.1330.60">
    <property type="entry name" value="OmpA-like domain"/>
    <property type="match status" value="1"/>
</dbReference>
<evidence type="ECO:0000256" key="9">
    <source>
        <dbReference type="SAM" id="Phobius"/>
    </source>
</evidence>
<sequence length="269" mass="30265">MSKKHRKEHHEEHPDESWLIPYADLMTLLLALFLVLYAMSAADAQKFEQMSAAFSTAFNSSGGGTSILDQNSSIVEQSAKTSKPADNMEIEAAKEHAKDLQAQKEQEQLEQLQAQLNEYMKKNGLSDQLSTKLNHSELRITIKDSALFDSGHATLKEESEKVAETIGSMLKPYKGYQIIIRGHTDNVPIKNSRFASNWDLSSARAINFMKVVLERSQLNPKHFQAVGMGEYHPIVSNDHAEGRAQNRRVEVTIVRKYSNHNKTITTPVN</sequence>
<gene>
    <name evidence="11" type="primary">motB</name>
    <name evidence="11" type="ORF">IFO66_19610</name>
</gene>
<keyword evidence="11" id="KW-0282">Flagellum</keyword>
<dbReference type="Pfam" id="PF13677">
    <property type="entry name" value="MotB_plug"/>
    <property type="match status" value="1"/>
</dbReference>
<keyword evidence="6 7" id="KW-0472">Membrane</keyword>
<evidence type="ECO:0000256" key="1">
    <source>
        <dbReference type="ARBA" id="ARBA00004162"/>
    </source>
</evidence>
<dbReference type="Pfam" id="PF00691">
    <property type="entry name" value="OmpA"/>
    <property type="match status" value="1"/>
</dbReference>